<dbReference type="InterPro" id="IPR044974">
    <property type="entry name" value="Disease_R_plants"/>
</dbReference>
<dbReference type="GO" id="GO:0009626">
    <property type="term" value="P:plant-type hypersensitive response"/>
    <property type="evidence" value="ECO:0007669"/>
    <property type="project" value="UniProtKB-ARBA"/>
</dbReference>
<dbReference type="OrthoDB" id="687203at2759"/>
<sequence>MGVLLEADQCDPAHFGYARLDAPHAGVGLRTCLLYLSAFSEDYVTDKNSLIWKWIAEGFVHEKQGKWLFEVGERYFNDLINRSLIQAVESRWDGIVHGCRVHDMVLDLIRSLSGEENFFAILDNSEGTLSRSNVRRLSYRAAHYYSCQPYGNATGEVIYRLV</sequence>
<keyword evidence="2" id="KW-0611">Plant defense</keyword>
<dbReference type="InterPro" id="IPR058922">
    <property type="entry name" value="WHD_DRP"/>
</dbReference>
<dbReference type="PANTHER" id="PTHR23155">
    <property type="entry name" value="DISEASE RESISTANCE PROTEIN RP"/>
    <property type="match status" value="1"/>
</dbReference>
<dbReference type="STRING" id="888268.A0A1E5W0U9"/>
<keyword evidence="1" id="KW-0677">Repeat</keyword>
<dbReference type="InterPro" id="IPR036388">
    <property type="entry name" value="WH-like_DNA-bd_sf"/>
</dbReference>
<protein>
    <recommendedName>
        <fullName evidence="3">Disease resistance protein winged helix domain-containing protein</fullName>
    </recommendedName>
</protein>
<comment type="caution">
    <text evidence="4">The sequence shown here is derived from an EMBL/GenBank/DDBJ whole genome shotgun (WGS) entry which is preliminary data.</text>
</comment>
<dbReference type="GO" id="GO:0042742">
    <property type="term" value="P:defense response to bacterium"/>
    <property type="evidence" value="ECO:0007669"/>
    <property type="project" value="UniProtKB-ARBA"/>
</dbReference>
<organism evidence="4 5">
    <name type="scientific">Dichanthelium oligosanthes</name>
    <dbReference type="NCBI Taxonomy" id="888268"/>
    <lineage>
        <taxon>Eukaryota</taxon>
        <taxon>Viridiplantae</taxon>
        <taxon>Streptophyta</taxon>
        <taxon>Embryophyta</taxon>
        <taxon>Tracheophyta</taxon>
        <taxon>Spermatophyta</taxon>
        <taxon>Magnoliopsida</taxon>
        <taxon>Liliopsida</taxon>
        <taxon>Poales</taxon>
        <taxon>Poaceae</taxon>
        <taxon>PACMAD clade</taxon>
        <taxon>Panicoideae</taxon>
        <taxon>Panicodae</taxon>
        <taxon>Paniceae</taxon>
        <taxon>Dichantheliinae</taxon>
        <taxon>Dichanthelium</taxon>
    </lineage>
</organism>
<evidence type="ECO:0000313" key="4">
    <source>
        <dbReference type="EMBL" id="OEL30880.1"/>
    </source>
</evidence>
<dbReference type="AlphaFoldDB" id="A0A1E5W0U9"/>
<accession>A0A1E5W0U9</accession>
<dbReference type="EMBL" id="LWDX02024599">
    <property type="protein sequence ID" value="OEL30880.1"/>
    <property type="molecule type" value="Genomic_DNA"/>
</dbReference>
<evidence type="ECO:0000256" key="1">
    <source>
        <dbReference type="ARBA" id="ARBA00022737"/>
    </source>
</evidence>
<name>A0A1E5W0U9_9POAL</name>
<dbReference type="Pfam" id="PF23559">
    <property type="entry name" value="WHD_DRP"/>
    <property type="match status" value="1"/>
</dbReference>
<evidence type="ECO:0000313" key="5">
    <source>
        <dbReference type="Proteomes" id="UP000095767"/>
    </source>
</evidence>
<feature type="domain" description="Disease resistance protein winged helix" evidence="3">
    <location>
        <begin position="39"/>
        <end position="109"/>
    </location>
</feature>
<evidence type="ECO:0000259" key="3">
    <source>
        <dbReference type="Pfam" id="PF23559"/>
    </source>
</evidence>
<gene>
    <name evidence="4" type="ORF">BAE44_0008101</name>
</gene>
<proteinExistence type="predicted"/>
<keyword evidence="5" id="KW-1185">Reference proteome</keyword>
<dbReference type="GO" id="GO:0002758">
    <property type="term" value="P:innate immune response-activating signaling pathway"/>
    <property type="evidence" value="ECO:0007669"/>
    <property type="project" value="UniProtKB-ARBA"/>
</dbReference>
<dbReference type="Gene3D" id="1.10.10.10">
    <property type="entry name" value="Winged helix-like DNA-binding domain superfamily/Winged helix DNA-binding domain"/>
    <property type="match status" value="1"/>
</dbReference>
<dbReference type="Proteomes" id="UP000095767">
    <property type="component" value="Unassembled WGS sequence"/>
</dbReference>
<dbReference type="FunFam" id="1.10.10.10:FF:000322">
    <property type="entry name" value="Probable disease resistance protein At1g63360"/>
    <property type="match status" value="1"/>
</dbReference>
<evidence type="ECO:0000256" key="2">
    <source>
        <dbReference type="ARBA" id="ARBA00022821"/>
    </source>
</evidence>
<reference evidence="4 5" key="1">
    <citation type="submission" date="2016-09" db="EMBL/GenBank/DDBJ databases">
        <title>The draft genome of Dichanthelium oligosanthes: A C3 panicoid grass species.</title>
        <authorList>
            <person name="Studer A.J."/>
            <person name="Schnable J.C."/>
            <person name="Brutnell T.P."/>
        </authorList>
    </citation>
    <scope>NUCLEOTIDE SEQUENCE [LARGE SCALE GENOMIC DNA]</scope>
    <source>
        <strain evidence="5">cv. Kellogg 1175</strain>
        <tissue evidence="4">Leaf</tissue>
    </source>
</reference>
<dbReference type="PANTHER" id="PTHR23155:SF1116">
    <property type="entry name" value="OS12G0273300 PROTEIN"/>
    <property type="match status" value="1"/>
</dbReference>